<accession>W7XAK3</accession>
<dbReference type="RefSeq" id="XP_012654009.1">
    <property type="nucleotide sequence ID" value="XM_012798555.1"/>
</dbReference>
<gene>
    <name evidence="1" type="ORF">TTHERM_000586629</name>
</gene>
<dbReference type="Proteomes" id="UP000009168">
    <property type="component" value="Unassembled WGS sequence"/>
</dbReference>
<evidence type="ECO:0000313" key="1">
    <source>
        <dbReference type="EMBL" id="EWS73438.1"/>
    </source>
</evidence>
<dbReference type="AlphaFoldDB" id="W7XAK3"/>
<name>W7XAK3_TETTS</name>
<protein>
    <submittedName>
        <fullName evidence="1">Uncharacterized protein</fullName>
    </submittedName>
</protein>
<organism evidence="1 2">
    <name type="scientific">Tetrahymena thermophila (strain SB210)</name>
    <dbReference type="NCBI Taxonomy" id="312017"/>
    <lineage>
        <taxon>Eukaryota</taxon>
        <taxon>Sar</taxon>
        <taxon>Alveolata</taxon>
        <taxon>Ciliophora</taxon>
        <taxon>Intramacronucleata</taxon>
        <taxon>Oligohymenophorea</taxon>
        <taxon>Hymenostomatida</taxon>
        <taxon>Tetrahymenina</taxon>
        <taxon>Tetrahymenidae</taxon>
        <taxon>Tetrahymena</taxon>
    </lineage>
</organism>
<evidence type="ECO:0000313" key="2">
    <source>
        <dbReference type="Proteomes" id="UP000009168"/>
    </source>
</evidence>
<dbReference type="InParanoid" id="W7XAK3"/>
<dbReference type="EMBL" id="GG662637">
    <property type="protein sequence ID" value="EWS73438.1"/>
    <property type="molecule type" value="Genomic_DNA"/>
</dbReference>
<dbReference type="KEGG" id="tet:TTHERM_000586629"/>
<reference evidence="2" key="1">
    <citation type="journal article" date="2006" name="PLoS Biol.">
        <title>Macronuclear genome sequence of the ciliate Tetrahymena thermophila, a model eukaryote.</title>
        <authorList>
            <person name="Eisen J.A."/>
            <person name="Coyne R.S."/>
            <person name="Wu M."/>
            <person name="Wu D."/>
            <person name="Thiagarajan M."/>
            <person name="Wortman J.R."/>
            <person name="Badger J.H."/>
            <person name="Ren Q."/>
            <person name="Amedeo P."/>
            <person name="Jones K.M."/>
            <person name="Tallon L.J."/>
            <person name="Delcher A.L."/>
            <person name="Salzberg S.L."/>
            <person name="Silva J.C."/>
            <person name="Haas B.J."/>
            <person name="Majoros W.H."/>
            <person name="Farzad M."/>
            <person name="Carlton J.M."/>
            <person name="Smith R.K. Jr."/>
            <person name="Garg J."/>
            <person name="Pearlman R.E."/>
            <person name="Karrer K.M."/>
            <person name="Sun L."/>
            <person name="Manning G."/>
            <person name="Elde N.C."/>
            <person name="Turkewitz A.P."/>
            <person name="Asai D.J."/>
            <person name="Wilkes D.E."/>
            <person name="Wang Y."/>
            <person name="Cai H."/>
            <person name="Collins K."/>
            <person name="Stewart B.A."/>
            <person name="Lee S.R."/>
            <person name="Wilamowska K."/>
            <person name="Weinberg Z."/>
            <person name="Ruzzo W.L."/>
            <person name="Wloga D."/>
            <person name="Gaertig J."/>
            <person name="Frankel J."/>
            <person name="Tsao C.-C."/>
            <person name="Gorovsky M.A."/>
            <person name="Keeling P.J."/>
            <person name="Waller R.F."/>
            <person name="Patron N.J."/>
            <person name="Cherry J.M."/>
            <person name="Stover N.A."/>
            <person name="Krieger C.J."/>
            <person name="del Toro C."/>
            <person name="Ryder H.F."/>
            <person name="Williamson S.C."/>
            <person name="Barbeau R.A."/>
            <person name="Hamilton E.P."/>
            <person name="Orias E."/>
        </authorList>
    </citation>
    <scope>NUCLEOTIDE SEQUENCE [LARGE SCALE GENOMIC DNA]</scope>
    <source>
        <strain evidence="2">SB210</strain>
    </source>
</reference>
<sequence length="97" mass="11609">MLHNIIFLTKKNKFFPSPLLFRYYFKAYKKHLNSKSLNTACKQGELISYKSESNLRKIQVNSSQKNINFIYLLKQKAMQIFLDTFRIVNKNNKQSRI</sequence>
<proteinExistence type="predicted"/>
<dbReference type="GeneID" id="24439724"/>
<keyword evidence="2" id="KW-1185">Reference proteome</keyword>